<evidence type="ECO:0000313" key="7">
    <source>
        <dbReference type="Proteomes" id="UP000483672"/>
    </source>
</evidence>
<name>A0A6G1M975_ORBOL</name>
<dbReference type="Proteomes" id="UP000472727">
    <property type="component" value="Unassembled WGS sequence"/>
</dbReference>
<dbReference type="Gene3D" id="2.60.270.20">
    <property type="entry name" value="Cytolysin/lectin"/>
    <property type="match status" value="1"/>
</dbReference>
<evidence type="ECO:0000313" key="3">
    <source>
        <dbReference type="EMBL" id="KAF3198290.1"/>
    </source>
</evidence>
<dbReference type="Proteomes" id="UP000614610">
    <property type="component" value="Unassembled WGS sequence"/>
</dbReference>
<accession>A0A6G1M975</accession>
<dbReference type="Proteomes" id="UP000479691">
    <property type="component" value="Unassembled WGS sequence"/>
</dbReference>
<dbReference type="EMBL" id="WIWS01000278">
    <property type="protein sequence ID" value="KAF3194997.1"/>
    <property type="molecule type" value="Genomic_DNA"/>
</dbReference>
<dbReference type="SUPFAM" id="SSF63724">
    <property type="entry name" value="Cytolysin/lectin"/>
    <property type="match status" value="1"/>
</dbReference>
<evidence type="ECO:0008006" key="8">
    <source>
        <dbReference type="Google" id="ProtNLM"/>
    </source>
</evidence>
<dbReference type="OrthoDB" id="4791458at2759"/>
<evidence type="ECO:0000313" key="4">
    <source>
        <dbReference type="EMBL" id="KAF3230740.1"/>
    </source>
</evidence>
<protein>
    <recommendedName>
        <fullName evidence="8">Lectin</fullName>
    </recommendedName>
</protein>
<dbReference type="EMBL" id="WIPF01000006">
    <property type="protein sequence ID" value="KAF3230740.1"/>
    <property type="molecule type" value="Genomic_DNA"/>
</dbReference>
<dbReference type="InterPro" id="IPR009960">
    <property type="entry name" value="Fruit_body_lectin_fun"/>
</dbReference>
<organism evidence="2 5">
    <name type="scientific">Orbilia oligospora</name>
    <name type="common">Nematode-trapping fungus</name>
    <name type="synonym">Arthrobotrys oligospora</name>
    <dbReference type="NCBI Taxonomy" id="2813651"/>
    <lineage>
        <taxon>Eukaryota</taxon>
        <taxon>Fungi</taxon>
        <taxon>Dikarya</taxon>
        <taxon>Ascomycota</taxon>
        <taxon>Pezizomycotina</taxon>
        <taxon>Orbiliomycetes</taxon>
        <taxon>Orbiliales</taxon>
        <taxon>Orbiliaceae</taxon>
        <taxon>Orbilia</taxon>
    </lineage>
</organism>
<dbReference type="Proteomes" id="UP000483672">
    <property type="component" value="Unassembled WGS sequence"/>
</dbReference>
<dbReference type="EMBL" id="JAABOE010000105">
    <property type="protein sequence ID" value="KAF3165553.1"/>
    <property type="molecule type" value="Genomic_DNA"/>
</dbReference>
<evidence type="ECO:0000313" key="1">
    <source>
        <dbReference type="EMBL" id="KAF3165553.1"/>
    </source>
</evidence>
<dbReference type="AlphaFoldDB" id="A0A6G1M975"/>
<dbReference type="EMBL" id="WIWT01000136">
    <property type="protein sequence ID" value="KAF3198290.1"/>
    <property type="molecule type" value="Genomic_DNA"/>
</dbReference>
<comment type="caution">
    <text evidence="2">The sequence shown here is derived from an EMBL/GenBank/DDBJ whole genome shotgun (WGS) entry which is preliminary data.</text>
</comment>
<evidence type="ECO:0000313" key="6">
    <source>
        <dbReference type="Proteomes" id="UP000479691"/>
    </source>
</evidence>
<evidence type="ECO:0000313" key="5">
    <source>
        <dbReference type="Proteomes" id="UP000472727"/>
    </source>
</evidence>
<dbReference type="Pfam" id="PF07367">
    <property type="entry name" value="FB_lectin"/>
    <property type="match status" value="1"/>
</dbReference>
<gene>
    <name evidence="2" type="ORF">TWF106_005924</name>
    <name evidence="4" type="ORF">TWF191_008584</name>
    <name evidence="3" type="ORF">TWF679_002115</name>
    <name evidence="1" type="ORF">TWF788_000710</name>
</gene>
<sequence>MSYNTTLKIINDSGDTLKIIEKTCQDGSSWYGDESTGDQHLVQASSGTSGCLRFEAGNGEKFLVATGVHNYKRWSSILVDLNGSQTAMKIHPTYYGSGHDKPLWDQLPEITKATAKGRTVGIYYYKPDGNDLRAVVTYA</sequence>
<proteinExistence type="predicted"/>
<reference evidence="5 6" key="1">
    <citation type="submission" date="2019-06" db="EMBL/GenBank/DDBJ databases">
        <authorList>
            <person name="Palmer J.M."/>
        </authorList>
    </citation>
    <scope>NUCLEOTIDE SEQUENCE [LARGE SCALE GENOMIC DNA]</scope>
    <source>
        <strain evidence="2 5">TWF106</strain>
        <strain evidence="4 7">TWF191</strain>
        <strain evidence="3">TWF679</strain>
        <strain evidence="1 6">TWF788</strain>
    </source>
</reference>
<evidence type="ECO:0000313" key="2">
    <source>
        <dbReference type="EMBL" id="KAF3194997.1"/>
    </source>
</evidence>
<dbReference type="InterPro" id="IPR015926">
    <property type="entry name" value="Cytolysin/lectin"/>
</dbReference>